<gene>
    <name evidence="2" type="ORF">FJM51_06255</name>
</gene>
<reference evidence="2 3" key="1">
    <citation type="submission" date="2019-06" db="EMBL/GenBank/DDBJ databases">
        <title>A novel bacterium of genus Amaricoccus, isolated from marine sediment.</title>
        <authorList>
            <person name="Huang H."/>
            <person name="Mo K."/>
            <person name="Hu Y."/>
        </authorList>
    </citation>
    <scope>NUCLEOTIDE SEQUENCE [LARGE SCALE GENOMIC DNA]</scope>
    <source>
        <strain evidence="2 3">HB172011</strain>
    </source>
</reference>
<comment type="caution">
    <text evidence="2">The sequence shown here is derived from an EMBL/GenBank/DDBJ whole genome shotgun (WGS) entry which is preliminary data.</text>
</comment>
<dbReference type="EMBL" id="VFRP01000004">
    <property type="protein sequence ID" value="TPE52029.1"/>
    <property type="molecule type" value="Genomic_DNA"/>
</dbReference>
<dbReference type="RefSeq" id="WP_140453271.1">
    <property type="nucleotide sequence ID" value="NZ_VFRP01000004.1"/>
</dbReference>
<name>A0A501WRD7_9RHOB</name>
<dbReference type="Proteomes" id="UP000319255">
    <property type="component" value="Unassembled WGS sequence"/>
</dbReference>
<evidence type="ECO:0000313" key="3">
    <source>
        <dbReference type="Proteomes" id="UP000319255"/>
    </source>
</evidence>
<dbReference type="AlphaFoldDB" id="A0A501WRD7"/>
<dbReference type="InterPro" id="IPR036597">
    <property type="entry name" value="Fido-like_dom_sf"/>
</dbReference>
<evidence type="ECO:0000259" key="1">
    <source>
        <dbReference type="PROSITE" id="PS51459"/>
    </source>
</evidence>
<dbReference type="InterPro" id="IPR003812">
    <property type="entry name" value="Fido"/>
</dbReference>
<proteinExistence type="predicted"/>
<accession>A0A501WRD7</accession>
<evidence type="ECO:0000313" key="2">
    <source>
        <dbReference type="EMBL" id="TPE52029.1"/>
    </source>
</evidence>
<feature type="domain" description="Fido" evidence="1">
    <location>
        <begin position="66"/>
        <end position="209"/>
    </location>
</feature>
<dbReference type="OrthoDB" id="371214at2"/>
<sequence>MEWRRLNIARIEATLDGLLARSVAPETWERLREEPLTRDATRRLGLAYRAVDRLLGARIDIFEYGESRRILELNHLVLCGDTPERRAQYADHLAATEHRFYDDPRGGVAALMDRYARSRRHAPEVLAAEIYVQTVSGPQLFLEGNSRAAAVLASYCLARAGLPPLVVTAETMPEYHGLVERSVAVDRDGITGMLSFGTAVRRLAHFIRETGDADFLLPSEMRIVAGGEA</sequence>
<organism evidence="2 3">
    <name type="scientific">Amaricoccus solimangrovi</name>
    <dbReference type="NCBI Taxonomy" id="2589815"/>
    <lineage>
        <taxon>Bacteria</taxon>
        <taxon>Pseudomonadati</taxon>
        <taxon>Pseudomonadota</taxon>
        <taxon>Alphaproteobacteria</taxon>
        <taxon>Rhodobacterales</taxon>
        <taxon>Paracoccaceae</taxon>
        <taxon>Amaricoccus</taxon>
    </lineage>
</organism>
<dbReference type="Gene3D" id="1.10.3290.10">
    <property type="entry name" value="Fido-like domain"/>
    <property type="match status" value="1"/>
</dbReference>
<protein>
    <recommendedName>
        <fullName evidence="1">Fido domain-containing protein</fullName>
    </recommendedName>
</protein>
<dbReference type="PROSITE" id="PS51459">
    <property type="entry name" value="FIDO"/>
    <property type="match status" value="1"/>
</dbReference>
<dbReference type="SUPFAM" id="SSF140931">
    <property type="entry name" value="Fic-like"/>
    <property type="match status" value="1"/>
</dbReference>
<keyword evidence="3" id="KW-1185">Reference proteome</keyword>